<dbReference type="PANTHER" id="PTHR24123">
    <property type="entry name" value="ANKYRIN REPEAT-CONTAINING"/>
    <property type="match status" value="1"/>
</dbReference>
<accession>A0A8S3S4R8</accession>
<dbReference type="Pfam" id="PF20720">
    <property type="entry name" value="nSTAND3"/>
    <property type="match status" value="1"/>
</dbReference>
<dbReference type="PANTHER" id="PTHR24123:SF33">
    <property type="entry name" value="PROTEIN HOS4"/>
    <property type="match status" value="1"/>
</dbReference>
<protein>
    <submittedName>
        <fullName evidence="6">ANK</fullName>
    </submittedName>
</protein>
<dbReference type="Gene3D" id="3.40.50.300">
    <property type="entry name" value="P-loop containing nucleotide triphosphate hydrolases"/>
    <property type="match status" value="1"/>
</dbReference>
<feature type="domain" description="Novel STAND NTPase 3" evidence="5">
    <location>
        <begin position="91"/>
        <end position="179"/>
    </location>
</feature>
<feature type="repeat" description="ANK" evidence="3">
    <location>
        <begin position="351"/>
        <end position="383"/>
    </location>
</feature>
<feature type="repeat" description="ANK" evidence="3">
    <location>
        <begin position="281"/>
        <end position="317"/>
    </location>
</feature>
<evidence type="ECO:0000256" key="4">
    <source>
        <dbReference type="SAM" id="MobiDB-lite"/>
    </source>
</evidence>
<dbReference type="InterPro" id="IPR051165">
    <property type="entry name" value="Multifunctional_ANK_Repeat"/>
</dbReference>
<dbReference type="Gene3D" id="1.25.40.20">
    <property type="entry name" value="Ankyrin repeat-containing domain"/>
    <property type="match status" value="4"/>
</dbReference>
<keyword evidence="2 3" id="KW-0040">ANK repeat</keyword>
<evidence type="ECO:0000256" key="1">
    <source>
        <dbReference type="ARBA" id="ARBA00022737"/>
    </source>
</evidence>
<dbReference type="InterPro" id="IPR002110">
    <property type="entry name" value="Ankyrin_rpt"/>
</dbReference>
<evidence type="ECO:0000313" key="6">
    <source>
        <dbReference type="EMBL" id="CAG2216104.1"/>
    </source>
</evidence>
<feature type="repeat" description="ANK" evidence="3">
    <location>
        <begin position="318"/>
        <end position="350"/>
    </location>
</feature>
<feature type="repeat" description="ANK" evidence="3">
    <location>
        <begin position="417"/>
        <end position="450"/>
    </location>
</feature>
<feature type="repeat" description="ANK" evidence="3">
    <location>
        <begin position="384"/>
        <end position="416"/>
    </location>
</feature>
<dbReference type="EMBL" id="CAJPWZ010001469">
    <property type="protein sequence ID" value="CAG2216104.1"/>
    <property type="molecule type" value="Genomic_DNA"/>
</dbReference>
<dbReference type="SMART" id="SM00248">
    <property type="entry name" value="ANK"/>
    <property type="match status" value="10"/>
</dbReference>
<reference evidence="6" key="1">
    <citation type="submission" date="2021-03" db="EMBL/GenBank/DDBJ databases">
        <authorList>
            <person name="Bekaert M."/>
        </authorList>
    </citation>
    <scope>NUCLEOTIDE SEQUENCE</scope>
</reference>
<dbReference type="PROSITE" id="PS50088">
    <property type="entry name" value="ANK_REPEAT"/>
    <property type="match status" value="8"/>
</dbReference>
<feature type="repeat" description="ANK" evidence="3">
    <location>
        <begin position="249"/>
        <end position="281"/>
    </location>
</feature>
<dbReference type="SUPFAM" id="SSF48403">
    <property type="entry name" value="Ankyrin repeat"/>
    <property type="match status" value="1"/>
</dbReference>
<dbReference type="PROSITE" id="PS50297">
    <property type="entry name" value="ANK_REP_REGION"/>
    <property type="match status" value="7"/>
</dbReference>
<dbReference type="Pfam" id="PF12796">
    <property type="entry name" value="Ank_2"/>
    <property type="match status" value="3"/>
</dbReference>
<dbReference type="OrthoDB" id="5955452at2759"/>
<comment type="caution">
    <text evidence="6">The sequence shown here is derived from an EMBL/GenBank/DDBJ whole genome shotgun (WGS) entry which is preliminary data.</text>
</comment>
<dbReference type="SUPFAM" id="SSF52540">
    <property type="entry name" value="P-loop containing nucleoside triphosphate hydrolases"/>
    <property type="match status" value="1"/>
</dbReference>
<feature type="repeat" description="ANK" evidence="3">
    <location>
        <begin position="451"/>
        <end position="483"/>
    </location>
</feature>
<dbReference type="Proteomes" id="UP000683360">
    <property type="component" value="Unassembled WGS sequence"/>
</dbReference>
<evidence type="ECO:0000256" key="2">
    <source>
        <dbReference type="ARBA" id="ARBA00023043"/>
    </source>
</evidence>
<organism evidence="6 7">
    <name type="scientific">Mytilus edulis</name>
    <name type="common">Blue mussel</name>
    <dbReference type="NCBI Taxonomy" id="6550"/>
    <lineage>
        <taxon>Eukaryota</taxon>
        <taxon>Metazoa</taxon>
        <taxon>Spiralia</taxon>
        <taxon>Lophotrochozoa</taxon>
        <taxon>Mollusca</taxon>
        <taxon>Bivalvia</taxon>
        <taxon>Autobranchia</taxon>
        <taxon>Pteriomorphia</taxon>
        <taxon>Mytilida</taxon>
        <taxon>Mytiloidea</taxon>
        <taxon>Mytilidae</taxon>
        <taxon>Mytilinae</taxon>
        <taxon>Mytilus</taxon>
    </lineage>
</organism>
<dbReference type="InterPro" id="IPR027417">
    <property type="entry name" value="P-loop_NTPase"/>
</dbReference>
<keyword evidence="7" id="KW-1185">Reference proteome</keyword>
<feature type="compositionally biased region" description="Polar residues" evidence="4">
    <location>
        <begin position="1"/>
        <end position="17"/>
    </location>
</feature>
<evidence type="ECO:0000313" key="7">
    <source>
        <dbReference type="Proteomes" id="UP000683360"/>
    </source>
</evidence>
<gene>
    <name evidence="6" type="ORF">MEDL_29854</name>
</gene>
<dbReference type="AlphaFoldDB" id="A0A8S3S4R8"/>
<proteinExistence type="predicted"/>
<feature type="repeat" description="ANK" evidence="3">
    <location>
        <begin position="216"/>
        <end position="248"/>
    </location>
</feature>
<dbReference type="InterPro" id="IPR049050">
    <property type="entry name" value="nSTAND3"/>
</dbReference>
<dbReference type="InterPro" id="IPR036770">
    <property type="entry name" value="Ankyrin_rpt-contain_sf"/>
</dbReference>
<feature type="region of interest" description="Disordered" evidence="4">
    <location>
        <begin position="1"/>
        <end position="27"/>
    </location>
</feature>
<keyword evidence="1" id="KW-0677">Repeat</keyword>
<sequence length="514" mass="56478">MIKSQNVTHPSPQTISNFVPDKGEDDENIATYRANEKPVTEGKQVASDADEQELKDNFMNLKTDILKVPFHIKVFQDETLEDWERKLNKIVITRAIEFIHNKILNKNVIVITGPTGSGKSAIAYYVAFRLQKESSFTIIPTRHSEDITNYYVQGTKQVFIIDDFIGKYAVDETNIDNADINIQDKSGCTPLHLASNSAVAKVLLDYNANINSVDAFGRSPVYLACSTNQEKVLALLIEKNAEINQKTKTGLRPLHAACQSGSSGIVNMLIKKGAKINRSEPGITPLHEACKNACKNERISAVQILLDNEANVNEADKHGWTALFFSCARGCRAIVDVLLQHDANVNICDEDTESPLILACKEEYTDVVDLLLSSKANVNACDKDNCSSLLVACKTGNVDLVSLLLKYSADINLANKNMITPLHAACMNNNNIKLVLKLVENNANVNAADKNGQTPLFKSIVNGYNDIVDILLCHGAFIDMCDTYGLSPVAIANIAGNTTVIDALRQQRPINKID</sequence>
<evidence type="ECO:0000256" key="3">
    <source>
        <dbReference type="PROSITE-ProRule" id="PRU00023"/>
    </source>
</evidence>
<evidence type="ECO:0000259" key="5">
    <source>
        <dbReference type="Pfam" id="PF20720"/>
    </source>
</evidence>
<name>A0A8S3S4R8_MYTED</name>